<evidence type="ECO:0000259" key="5">
    <source>
        <dbReference type="PROSITE" id="PS50113"/>
    </source>
</evidence>
<evidence type="ECO:0000256" key="3">
    <source>
        <dbReference type="ARBA" id="ARBA00023163"/>
    </source>
</evidence>
<dbReference type="Proteomes" id="UP000028525">
    <property type="component" value="Unassembled WGS sequence"/>
</dbReference>
<evidence type="ECO:0008006" key="8">
    <source>
        <dbReference type="Google" id="ProtNLM"/>
    </source>
</evidence>
<dbReference type="CDD" id="cd06170">
    <property type="entry name" value="LuxR_C_like"/>
    <property type="match status" value="1"/>
</dbReference>
<dbReference type="SUPFAM" id="SSF46894">
    <property type="entry name" value="C-terminal effector domain of the bipartite response regulators"/>
    <property type="match status" value="1"/>
</dbReference>
<dbReference type="PRINTS" id="PR00038">
    <property type="entry name" value="HTHLUXR"/>
</dbReference>
<dbReference type="EMBL" id="JPME01000008">
    <property type="protein sequence ID" value="KEZ91034.1"/>
    <property type="molecule type" value="Genomic_DNA"/>
</dbReference>
<dbReference type="OrthoDB" id="505470at2"/>
<keyword evidence="1" id="KW-0805">Transcription regulation</keyword>
<protein>
    <recommendedName>
        <fullName evidence="8">LuxR family transcriptional regulator</fullName>
    </recommendedName>
</protein>
<evidence type="ECO:0000259" key="4">
    <source>
        <dbReference type="PROSITE" id="PS50043"/>
    </source>
</evidence>
<dbReference type="InterPro" id="IPR000700">
    <property type="entry name" value="PAS-assoc_C"/>
</dbReference>
<dbReference type="SUPFAM" id="SSF55785">
    <property type="entry name" value="PYP-like sensor domain (PAS domain)"/>
    <property type="match status" value="1"/>
</dbReference>
<feature type="domain" description="PAC" evidence="5">
    <location>
        <begin position="98"/>
        <end position="153"/>
    </location>
</feature>
<keyword evidence="3" id="KW-0804">Transcription</keyword>
<dbReference type="InterPro" id="IPR016032">
    <property type="entry name" value="Sig_transdc_resp-reg_C-effctor"/>
</dbReference>
<dbReference type="InterPro" id="IPR035965">
    <property type="entry name" value="PAS-like_dom_sf"/>
</dbReference>
<dbReference type="InterPro" id="IPR013656">
    <property type="entry name" value="PAS_4"/>
</dbReference>
<evidence type="ECO:0000313" key="7">
    <source>
        <dbReference type="Proteomes" id="UP000028525"/>
    </source>
</evidence>
<proteinExistence type="predicted"/>
<accession>A0A084JQ00</accession>
<dbReference type="AlphaFoldDB" id="A0A084JQ00"/>
<organism evidence="6 7">
    <name type="scientific">Lacrimispora celerecrescens</name>
    <dbReference type="NCBI Taxonomy" id="29354"/>
    <lineage>
        <taxon>Bacteria</taxon>
        <taxon>Bacillati</taxon>
        <taxon>Bacillota</taxon>
        <taxon>Clostridia</taxon>
        <taxon>Lachnospirales</taxon>
        <taxon>Lachnospiraceae</taxon>
        <taxon>Lacrimispora</taxon>
    </lineage>
</organism>
<evidence type="ECO:0000313" key="6">
    <source>
        <dbReference type="EMBL" id="KEZ91034.1"/>
    </source>
</evidence>
<dbReference type="GO" id="GO:0006355">
    <property type="term" value="P:regulation of DNA-templated transcription"/>
    <property type="evidence" value="ECO:0007669"/>
    <property type="project" value="InterPro"/>
</dbReference>
<dbReference type="STRING" id="29354.IO98_06580"/>
<dbReference type="Pfam" id="PF08448">
    <property type="entry name" value="PAS_4"/>
    <property type="match status" value="1"/>
</dbReference>
<reference evidence="6 7" key="1">
    <citation type="submission" date="2014-07" db="EMBL/GenBank/DDBJ databases">
        <title>Draft genome of Clostridium celerecrescens 152B isolated from sediments associated with methane hydrate from Krishna Godavari basin.</title>
        <authorList>
            <person name="Honkalas V.S."/>
            <person name="Dabir A.P."/>
            <person name="Arora P."/>
            <person name="Dhakephalkar P.K."/>
        </authorList>
    </citation>
    <scope>NUCLEOTIDE SEQUENCE [LARGE SCALE GENOMIC DNA]</scope>
    <source>
        <strain evidence="6 7">152B</strain>
    </source>
</reference>
<dbReference type="InterPro" id="IPR000014">
    <property type="entry name" value="PAS"/>
</dbReference>
<dbReference type="Pfam" id="PF00196">
    <property type="entry name" value="GerE"/>
    <property type="match status" value="1"/>
</dbReference>
<dbReference type="CDD" id="cd00130">
    <property type="entry name" value="PAS"/>
    <property type="match status" value="1"/>
</dbReference>
<dbReference type="PANTHER" id="PTHR44688">
    <property type="entry name" value="DNA-BINDING TRANSCRIPTIONAL ACTIVATOR DEVR_DOSR"/>
    <property type="match status" value="1"/>
</dbReference>
<dbReference type="InterPro" id="IPR036388">
    <property type="entry name" value="WH-like_DNA-bd_sf"/>
</dbReference>
<gene>
    <name evidence="6" type="ORF">IO98_06580</name>
</gene>
<name>A0A084JQ00_9FIRM</name>
<feature type="domain" description="HTH luxR-type" evidence="4">
    <location>
        <begin position="221"/>
        <end position="286"/>
    </location>
</feature>
<comment type="caution">
    <text evidence="6">The sequence shown here is derived from an EMBL/GenBank/DDBJ whole genome shotgun (WGS) entry which is preliminary data.</text>
</comment>
<dbReference type="Gene3D" id="1.10.10.10">
    <property type="entry name" value="Winged helix-like DNA-binding domain superfamily/Winged helix DNA-binding domain"/>
    <property type="match status" value="1"/>
</dbReference>
<dbReference type="SMART" id="SM00421">
    <property type="entry name" value="HTH_LUXR"/>
    <property type="match status" value="1"/>
</dbReference>
<dbReference type="PANTHER" id="PTHR44688:SF16">
    <property type="entry name" value="DNA-BINDING TRANSCRIPTIONAL ACTIVATOR DEVR_DOSR"/>
    <property type="match status" value="1"/>
</dbReference>
<dbReference type="Gene3D" id="3.30.450.20">
    <property type="entry name" value="PAS domain"/>
    <property type="match status" value="1"/>
</dbReference>
<keyword evidence="2" id="KW-0238">DNA-binding</keyword>
<evidence type="ECO:0000256" key="1">
    <source>
        <dbReference type="ARBA" id="ARBA00023015"/>
    </source>
</evidence>
<dbReference type="RefSeq" id="WP_038279246.1">
    <property type="nucleotide sequence ID" value="NZ_JPME01000008.1"/>
</dbReference>
<dbReference type="PROSITE" id="PS50113">
    <property type="entry name" value="PAC"/>
    <property type="match status" value="1"/>
</dbReference>
<evidence type="ECO:0000256" key="2">
    <source>
        <dbReference type="ARBA" id="ARBA00023125"/>
    </source>
</evidence>
<dbReference type="PROSITE" id="PS50043">
    <property type="entry name" value="HTH_LUXR_2"/>
    <property type="match status" value="1"/>
</dbReference>
<sequence>MGERNGGETWTTIPGEQRLGAELWEEALDNNLLQIVLSVIQDGVCILGIDLDILYSNIALKSWYKEKGNGLGHKCYELYHDRSEPCEVCPVLKTIESQQPETAIQYHCSIKGQKKWHRLFSVPIHDHDGNVFMVIEYVRDITNERKSVSEKKLVEDQNEFLQELSARKEKEMYDREKSYVNNVTKAVNSVLGYLEEILDKESYSIVKDQLEMGIMGIPQQMNPKVIRLSEKELTIAKLIRAGYVSKEIADKLCVSKKAVDYHRTNIRKKLGLNNEDNLQDILKEYMKDI</sequence>
<dbReference type="GO" id="GO:0003677">
    <property type="term" value="F:DNA binding"/>
    <property type="evidence" value="ECO:0007669"/>
    <property type="project" value="UniProtKB-KW"/>
</dbReference>
<keyword evidence="7" id="KW-1185">Reference proteome</keyword>
<dbReference type="InterPro" id="IPR000792">
    <property type="entry name" value="Tscrpt_reg_LuxR_C"/>
</dbReference>